<evidence type="ECO:0000313" key="2">
    <source>
        <dbReference type="EMBL" id="KIW71050.1"/>
    </source>
</evidence>
<protein>
    <submittedName>
        <fullName evidence="2">Uncharacterized protein</fullName>
    </submittedName>
</protein>
<dbReference type="STRING" id="5601.A0A0D2FX68"/>
<dbReference type="InterPro" id="IPR011990">
    <property type="entry name" value="TPR-like_helical_dom_sf"/>
</dbReference>
<dbReference type="AlphaFoldDB" id="A0A0D2FX68"/>
<feature type="region of interest" description="Disordered" evidence="1">
    <location>
        <begin position="256"/>
        <end position="278"/>
    </location>
</feature>
<sequence>MSAPIPLTRRSPMVPSKSALRALRRLALSPSVLVVSTIGSVCGIATLNHEVNRKVHMAEQALESKRIIRSLSHGRGTAQLNNMIEAAERGEDFTLGTRGTKRRRRKPAATRSFSALALQEPFEHTDDHVPEGLPVQLEPQRTQLYRKFVPGRLTPRAERLSPAGTTRTQAVHSMTFEKILQASTTHPKVPHHRPLARSKPQQQIEAAKAKTILQPWLQPAEQLANGEEVPNEVPQPFAEARNSTPDIAVQYIEPEEQKAENSDGRDAQNPPLQGTPTDKVQFAPALLPVGSSVEPRLPQDNLRIVDVPDWASNDKSEVDVQVPVEVVQSDSSNIPGQPVRESPNMPGPKPSMLHFPKITATYLLACLDSDETMDHQLRIWINKVPPVEAETSIEVELAPAPKEFVDYATDKLANGTLSSLHRFMRNGKTSPERLSRRKWLAILRYYTSQHSLNWTMAEAVFYIYRAACRNPRNLNVRPVFVLIQHLLATVPSSKRIEQILFPISPDDTASTTEALEMPIRYLQFYCEGQHSSSECVLELGQILDVTRRCGLVPSKDLATPVLRALVQAGDIEMAEMVLERLTSEFGPSDSLALLEQYTFLNACEGNWVVVESMLDRFHTMNRSRSRPVECGRFFERLLLQHTAKNPSTQSFHFTVHTMKYAGLIPTNHVSRTLICAFIRDGRYDLVVEWLRLIKEAYPRVSAGFGLLQGAWLLTNTLAETGASCEEIAKVCQTIAHGHRKDPFGPAFREFAVDLVKADLSQRLCAVAAHFPSAEVSDEELRSMTMEQLLKYAYNFRTTPTTTGSNAAVVESLKNDLATQISAIVDLAKVFRGEIKMLFFGIKQQQDSLLRDRRRVDRVAQSPPVDIFPEPHRHGRSTGIRKLTAAVVQHYDRRDKEGLPCDHSILHHFITRFGPEYPSEVLELVEAVHASGFVQAQSGTPFDTELFKKWLYLVSTDGSAKSAVTALSAVSKSADRLAWTAHFRCLCEFVTQLGSVDNETLWDDKTFPTKPKEGSLRTFYEEIKERWFEQGSWKEERFRFPEWKGSDIDG</sequence>
<keyword evidence="3" id="KW-1185">Reference proteome</keyword>
<dbReference type="Gene3D" id="1.25.40.10">
    <property type="entry name" value="Tetratricopeptide repeat domain"/>
    <property type="match status" value="1"/>
</dbReference>
<proteinExistence type="predicted"/>
<accession>A0A0D2FX68</accession>
<dbReference type="Proteomes" id="UP000054266">
    <property type="component" value="Unassembled WGS sequence"/>
</dbReference>
<evidence type="ECO:0000256" key="1">
    <source>
        <dbReference type="SAM" id="MobiDB-lite"/>
    </source>
</evidence>
<dbReference type="EMBL" id="KN846957">
    <property type="protein sequence ID" value="KIW71050.1"/>
    <property type="molecule type" value="Genomic_DNA"/>
</dbReference>
<name>A0A0D2FX68_9EURO</name>
<gene>
    <name evidence="2" type="ORF">PV04_03265</name>
</gene>
<organism evidence="2 3">
    <name type="scientific">Phialophora macrospora</name>
    <dbReference type="NCBI Taxonomy" id="1851006"/>
    <lineage>
        <taxon>Eukaryota</taxon>
        <taxon>Fungi</taxon>
        <taxon>Dikarya</taxon>
        <taxon>Ascomycota</taxon>
        <taxon>Pezizomycotina</taxon>
        <taxon>Eurotiomycetes</taxon>
        <taxon>Chaetothyriomycetidae</taxon>
        <taxon>Chaetothyriales</taxon>
        <taxon>Herpotrichiellaceae</taxon>
        <taxon>Phialophora</taxon>
    </lineage>
</organism>
<dbReference type="HOGENOM" id="CLU_278973_0_0_1"/>
<evidence type="ECO:0000313" key="3">
    <source>
        <dbReference type="Proteomes" id="UP000054266"/>
    </source>
</evidence>
<reference evidence="2 3" key="1">
    <citation type="submission" date="2015-01" db="EMBL/GenBank/DDBJ databases">
        <title>The Genome Sequence of Capronia semiimmersa CBS27337.</title>
        <authorList>
            <consortium name="The Broad Institute Genomics Platform"/>
            <person name="Cuomo C."/>
            <person name="de Hoog S."/>
            <person name="Gorbushina A."/>
            <person name="Stielow B."/>
            <person name="Teixiera M."/>
            <person name="Abouelleil A."/>
            <person name="Chapman S.B."/>
            <person name="Priest M."/>
            <person name="Young S.K."/>
            <person name="Wortman J."/>
            <person name="Nusbaum C."/>
            <person name="Birren B."/>
        </authorList>
    </citation>
    <scope>NUCLEOTIDE SEQUENCE [LARGE SCALE GENOMIC DNA]</scope>
    <source>
        <strain evidence="2 3">CBS 27337</strain>
    </source>
</reference>
<feature type="compositionally biased region" description="Basic and acidic residues" evidence="1">
    <location>
        <begin position="256"/>
        <end position="266"/>
    </location>
</feature>